<keyword evidence="2" id="KW-1185">Reference proteome</keyword>
<reference evidence="1 2" key="1">
    <citation type="submission" date="2019-03" db="EMBL/GenBank/DDBJ databases">
        <title>Genomic Encyclopedia of Type Strains, Phase IV (KMG-IV): sequencing the most valuable type-strain genomes for metagenomic binning, comparative biology and taxonomic classification.</title>
        <authorList>
            <person name="Goeker M."/>
        </authorList>
    </citation>
    <scope>NUCLEOTIDE SEQUENCE [LARGE SCALE GENOMIC DNA]</scope>
    <source>
        <strain evidence="1 2">DSM 21100</strain>
    </source>
</reference>
<comment type="caution">
    <text evidence="1">The sequence shown here is derived from an EMBL/GenBank/DDBJ whole genome shotgun (WGS) entry which is preliminary data.</text>
</comment>
<dbReference type="InterPro" id="IPR015946">
    <property type="entry name" value="KH_dom-like_a/b"/>
</dbReference>
<dbReference type="Gene3D" id="3.30.300.20">
    <property type="match status" value="1"/>
</dbReference>
<dbReference type="RefSeq" id="WP_225975208.1">
    <property type="nucleotide sequence ID" value="NZ_CP042432.1"/>
</dbReference>
<dbReference type="PANTHER" id="PTHR39624">
    <property type="entry name" value="PROTEIN INVOLVED IN RIMO-MEDIATED BETA-METHYLTHIOLATION OF RIBOSOMAL PROTEIN S12 YCAO"/>
    <property type="match status" value="1"/>
</dbReference>
<gene>
    <name evidence="1" type="ORF">EDD80_102427</name>
</gene>
<accession>A0A4V2UU60</accession>
<dbReference type="InterPro" id="IPR036102">
    <property type="entry name" value="OsmC/Ohrsf"/>
</dbReference>
<organism evidence="1 2">
    <name type="scientific">Anseongella ginsenosidimutans</name>
    <dbReference type="NCBI Taxonomy" id="496056"/>
    <lineage>
        <taxon>Bacteria</taxon>
        <taxon>Pseudomonadati</taxon>
        <taxon>Bacteroidota</taxon>
        <taxon>Sphingobacteriia</taxon>
        <taxon>Sphingobacteriales</taxon>
        <taxon>Sphingobacteriaceae</taxon>
        <taxon>Anseongella</taxon>
    </lineage>
</organism>
<protein>
    <submittedName>
        <fullName evidence="1">Putative redox protein</fullName>
    </submittedName>
</protein>
<evidence type="ECO:0000313" key="1">
    <source>
        <dbReference type="EMBL" id="TCS89233.1"/>
    </source>
</evidence>
<dbReference type="AlphaFoldDB" id="A0A4V2UU60"/>
<dbReference type="SUPFAM" id="SSF82784">
    <property type="entry name" value="OsmC-like"/>
    <property type="match status" value="1"/>
</dbReference>
<dbReference type="InterPro" id="IPR003718">
    <property type="entry name" value="OsmC/Ohr_fam"/>
</dbReference>
<dbReference type="Proteomes" id="UP000295807">
    <property type="component" value="Unassembled WGS sequence"/>
</dbReference>
<dbReference type="Pfam" id="PF02566">
    <property type="entry name" value="OsmC"/>
    <property type="match status" value="1"/>
</dbReference>
<name>A0A4V2UU60_9SPHI</name>
<sequence>MVIYHKINVLQIMAQVTAVNGKENYLIEISSPTGNKVTADEPLDKGGRNKGFSPKELLASALAACTSATVRMFAARKEWELRDVKINIELLEEDGKTTFRRTIKFEGNLDNAQQQRLFMVANACPVHKILTNNIVVDSTMKRG</sequence>
<dbReference type="PANTHER" id="PTHR39624:SF2">
    <property type="entry name" value="OSMC-LIKE PROTEIN"/>
    <property type="match status" value="1"/>
</dbReference>
<evidence type="ECO:0000313" key="2">
    <source>
        <dbReference type="Proteomes" id="UP000295807"/>
    </source>
</evidence>
<proteinExistence type="predicted"/>
<dbReference type="EMBL" id="SMAD01000002">
    <property type="protein sequence ID" value="TCS89233.1"/>
    <property type="molecule type" value="Genomic_DNA"/>
</dbReference>